<sequence>MKATIVEPGDIATVSFVSSALIILQDDGDFGDESVLNSIAAQDDQTRPTIPSLPSIPFPVRDKSNFRLMLGRYYSGRYDILSGLQIHKFSETRSIEWDPQGQQRLVAHYVLNDIYVTPPGGEKVLVRRASTIFCPPYCLSIVVSPATPSQECTVVTILTRAKG</sequence>
<gene>
    <name evidence="1" type="ORF">IFR04_007485</name>
</gene>
<name>A0A8H7W8L2_9HELO</name>
<dbReference type="OrthoDB" id="10347398at2759"/>
<dbReference type="Proteomes" id="UP000664132">
    <property type="component" value="Unassembled WGS sequence"/>
</dbReference>
<reference evidence="1" key="1">
    <citation type="submission" date="2021-02" db="EMBL/GenBank/DDBJ databases">
        <title>Genome sequence Cadophora malorum strain M34.</title>
        <authorList>
            <person name="Stefanovic E."/>
            <person name="Vu D."/>
            <person name="Scully C."/>
            <person name="Dijksterhuis J."/>
            <person name="Roader J."/>
            <person name="Houbraken J."/>
        </authorList>
    </citation>
    <scope>NUCLEOTIDE SEQUENCE</scope>
    <source>
        <strain evidence="1">M34</strain>
    </source>
</reference>
<protein>
    <submittedName>
        <fullName evidence="1">Uncharacterized protein</fullName>
    </submittedName>
</protein>
<organism evidence="1 2">
    <name type="scientific">Cadophora malorum</name>
    <dbReference type="NCBI Taxonomy" id="108018"/>
    <lineage>
        <taxon>Eukaryota</taxon>
        <taxon>Fungi</taxon>
        <taxon>Dikarya</taxon>
        <taxon>Ascomycota</taxon>
        <taxon>Pezizomycotina</taxon>
        <taxon>Leotiomycetes</taxon>
        <taxon>Helotiales</taxon>
        <taxon>Ploettnerulaceae</taxon>
        <taxon>Cadophora</taxon>
    </lineage>
</organism>
<accession>A0A8H7W8L2</accession>
<proteinExistence type="predicted"/>
<dbReference type="EMBL" id="JAFJYH010000107">
    <property type="protein sequence ID" value="KAG4419337.1"/>
    <property type="molecule type" value="Genomic_DNA"/>
</dbReference>
<keyword evidence="2" id="KW-1185">Reference proteome</keyword>
<dbReference type="AlphaFoldDB" id="A0A8H7W8L2"/>
<evidence type="ECO:0000313" key="2">
    <source>
        <dbReference type="Proteomes" id="UP000664132"/>
    </source>
</evidence>
<comment type="caution">
    <text evidence="1">The sequence shown here is derived from an EMBL/GenBank/DDBJ whole genome shotgun (WGS) entry which is preliminary data.</text>
</comment>
<evidence type="ECO:0000313" key="1">
    <source>
        <dbReference type="EMBL" id="KAG4419337.1"/>
    </source>
</evidence>